<protein>
    <submittedName>
        <fullName evidence="1">Uncharacterized protein</fullName>
    </submittedName>
</protein>
<name>A0A7R7MZ71_MYCIT</name>
<gene>
    <name evidence="1" type="ORF">MINTM018_52650</name>
</gene>
<evidence type="ECO:0000313" key="2">
    <source>
        <dbReference type="Proteomes" id="UP000595205"/>
    </source>
</evidence>
<dbReference type="EMBL" id="AP024256">
    <property type="protein sequence ID" value="BCP02496.1"/>
    <property type="molecule type" value="Genomic_DNA"/>
</dbReference>
<proteinExistence type="predicted"/>
<sequence length="48" mass="5351">MMFYYKPAGPGLVVRTYSDTGEECGLVECFEGHEQHVADGLNGKWAKE</sequence>
<geneLocation type="plasmid" evidence="1 2">
    <name>pM018</name>
</geneLocation>
<accession>A0A7R7MZ71</accession>
<dbReference type="AlphaFoldDB" id="A0A7R7MZ71"/>
<dbReference type="Proteomes" id="UP000595205">
    <property type="component" value="Plasmid pM018"/>
</dbReference>
<reference evidence="1 2" key="1">
    <citation type="submission" date="2020-12" db="EMBL/GenBank/DDBJ databases">
        <title>Genome sequence of clinical Mycobacterium intracellulare strains.</title>
        <authorList>
            <person name="Tateishi Y."/>
            <person name="Matsumoto S."/>
            <person name="Fukushima Y."/>
            <person name="Nakajima C."/>
            <person name="Suzuki Y."/>
        </authorList>
    </citation>
    <scope>NUCLEOTIDE SEQUENCE [LARGE SCALE GENOMIC DNA]</scope>
    <source>
        <strain evidence="1 2">M018</strain>
        <plasmid evidence="1 2">pM018</plasmid>
    </source>
</reference>
<evidence type="ECO:0000313" key="1">
    <source>
        <dbReference type="EMBL" id="BCP02496.1"/>
    </source>
</evidence>
<keyword evidence="1" id="KW-0614">Plasmid</keyword>
<organism evidence="1 2">
    <name type="scientific">Mycobacterium intracellulare</name>
    <dbReference type="NCBI Taxonomy" id="1767"/>
    <lineage>
        <taxon>Bacteria</taxon>
        <taxon>Bacillati</taxon>
        <taxon>Actinomycetota</taxon>
        <taxon>Actinomycetes</taxon>
        <taxon>Mycobacteriales</taxon>
        <taxon>Mycobacteriaceae</taxon>
        <taxon>Mycobacterium</taxon>
        <taxon>Mycobacterium avium complex (MAC)</taxon>
    </lineage>
</organism>